<evidence type="ECO:0000256" key="8">
    <source>
        <dbReference type="SAM" id="MobiDB-lite"/>
    </source>
</evidence>
<organism evidence="10 11">
    <name type="scientific">Hylia prasina</name>
    <name type="common">green hylia</name>
    <dbReference type="NCBI Taxonomy" id="208073"/>
    <lineage>
        <taxon>Eukaryota</taxon>
        <taxon>Metazoa</taxon>
        <taxon>Chordata</taxon>
        <taxon>Craniata</taxon>
        <taxon>Vertebrata</taxon>
        <taxon>Euteleostomi</taxon>
        <taxon>Archelosauria</taxon>
        <taxon>Archosauria</taxon>
        <taxon>Dinosauria</taxon>
        <taxon>Saurischia</taxon>
        <taxon>Theropoda</taxon>
        <taxon>Coelurosauria</taxon>
        <taxon>Aves</taxon>
        <taxon>Neognathae</taxon>
        <taxon>Neoaves</taxon>
        <taxon>Telluraves</taxon>
        <taxon>Australaves</taxon>
        <taxon>Passeriformes</taxon>
        <taxon>Sylvioidea</taxon>
        <taxon>Sylviidae</taxon>
        <taxon>Acrocephalinae</taxon>
        <taxon>Hylia</taxon>
    </lineage>
</organism>
<dbReference type="GO" id="GO:0033604">
    <property type="term" value="P:negative regulation of catecholamine secretion"/>
    <property type="evidence" value="ECO:0007669"/>
    <property type="project" value="TreeGrafter"/>
</dbReference>
<dbReference type="GO" id="GO:0042742">
    <property type="term" value="P:defense response to bacterium"/>
    <property type="evidence" value="ECO:0007669"/>
    <property type="project" value="TreeGrafter"/>
</dbReference>
<dbReference type="Pfam" id="PF01271">
    <property type="entry name" value="Granin"/>
    <property type="match status" value="2"/>
</dbReference>
<dbReference type="PROSITE" id="PS00422">
    <property type="entry name" value="GRANINS_1"/>
    <property type="match status" value="1"/>
</dbReference>
<evidence type="ECO:0000256" key="9">
    <source>
        <dbReference type="SAM" id="SignalP"/>
    </source>
</evidence>
<feature type="compositionally biased region" description="Basic and acidic residues" evidence="8">
    <location>
        <begin position="175"/>
        <end position="193"/>
    </location>
</feature>
<dbReference type="GO" id="GO:0042583">
    <property type="term" value="C:chromaffin granule"/>
    <property type="evidence" value="ECO:0007669"/>
    <property type="project" value="TreeGrafter"/>
</dbReference>
<keyword evidence="11" id="KW-1185">Reference proteome</keyword>
<proteinExistence type="inferred from homology"/>
<evidence type="ECO:0000256" key="7">
    <source>
        <dbReference type="ARBA" id="ARBA00040787"/>
    </source>
</evidence>
<feature type="chain" id="PRO_5029799245" description="Chromogranin-A" evidence="9">
    <location>
        <begin position="16"/>
        <end position="465"/>
    </location>
</feature>
<evidence type="ECO:0000256" key="3">
    <source>
        <dbReference type="ARBA" id="ARBA00005723"/>
    </source>
</evidence>
<keyword evidence="4" id="KW-0964">Secreted</keyword>
<feature type="non-terminal residue" evidence="10">
    <location>
        <position position="1"/>
    </location>
</feature>
<dbReference type="InterPro" id="IPR001990">
    <property type="entry name" value="Granin"/>
</dbReference>
<feature type="compositionally biased region" description="Basic and acidic residues" evidence="8">
    <location>
        <begin position="142"/>
        <end position="169"/>
    </location>
</feature>
<dbReference type="Proteomes" id="UP000557268">
    <property type="component" value="Unassembled WGS sequence"/>
</dbReference>
<feature type="compositionally biased region" description="Acidic residues" evidence="8">
    <location>
        <begin position="247"/>
        <end position="259"/>
    </location>
</feature>
<dbReference type="PANTHER" id="PTHR10583:SF1">
    <property type="entry name" value="CHROMOGRANIN-A"/>
    <property type="match status" value="1"/>
</dbReference>
<protein>
    <recommendedName>
        <fullName evidence="7">Chromogranin-A</fullName>
    </recommendedName>
</protein>
<feature type="non-terminal residue" evidence="10">
    <location>
        <position position="465"/>
    </location>
</feature>
<dbReference type="PANTHER" id="PTHR10583">
    <property type="entry name" value="CHROMOGRANIN"/>
    <property type="match status" value="1"/>
</dbReference>
<comment type="subcellular location">
    <subcellularLocation>
        <location evidence="1">Cytoplasmic vesicle</location>
        <location evidence="1">Secretory vesicle</location>
    </subcellularLocation>
    <subcellularLocation>
        <location evidence="2">Secreted</location>
    </subcellularLocation>
</comment>
<evidence type="ECO:0000256" key="6">
    <source>
        <dbReference type="ARBA" id="ARBA00023329"/>
    </source>
</evidence>
<feature type="region of interest" description="Disordered" evidence="8">
    <location>
        <begin position="103"/>
        <end position="445"/>
    </location>
</feature>
<evidence type="ECO:0000313" key="10">
    <source>
        <dbReference type="EMBL" id="NWU32948.1"/>
    </source>
</evidence>
<comment type="caution">
    <text evidence="10">The sequence shown here is derived from an EMBL/GenBank/DDBJ whole genome shotgun (WGS) entry which is preliminary data.</text>
</comment>
<feature type="compositionally biased region" description="Acidic residues" evidence="8">
    <location>
        <begin position="199"/>
        <end position="211"/>
    </location>
</feature>
<feature type="compositionally biased region" description="Basic and acidic residues" evidence="8">
    <location>
        <begin position="227"/>
        <end position="246"/>
    </location>
</feature>
<sequence>PELLAVLLLAVPAVSLPVTNDMNKGDTKVMKCIVEVISDTLSKPNPLPISEECLETLRGDERIISILRHQNLLKELQEIAAQEGTVAFPYFLLLDTGANERTQQQKKNSGFEDELSEVLESQNDKNKQRGSLAELAAQKPQQNEDSREEGKNSLEERESRPQDTDLVEKEEAESNDIRDTEDTHRNKVLDNHIGKNFSEDEQQQQEDEEEEPRGSRDSLELEDEGEEPSRQGQEHSKEVAGERVEREDDGEEAAEEDPTEAERSLDLAEEDEEAEEMQGGDNNDDELGFGKDVRSSEEEEEEEEEEQPRAVRGGRRRLEDEGMQGEDTFQPRDAKSDEMEEDSSREWEDTKRWNKMDELAKQLTSKKRMEENDSEEDPDRSMKKTFRSRKYAFSSPEEDVRRSWKRHSKEDSSEGGFPLAPMPEEKKDEEGSANRRTEDQELESLAAIEAELERVAHKLHELRRG</sequence>
<evidence type="ECO:0000256" key="2">
    <source>
        <dbReference type="ARBA" id="ARBA00004613"/>
    </source>
</evidence>
<dbReference type="PRINTS" id="PR00659">
    <property type="entry name" value="CHROMOGRANIN"/>
</dbReference>
<feature type="compositionally biased region" description="Acidic residues" evidence="8">
    <location>
        <begin position="267"/>
        <end position="287"/>
    </location>
</feature>
<reference evidence="10 11" key="1">
    <citation type="submission" date="2019-09" db="EMBL/GenBank/DDBJ databases">
        <title>Bird 10,000 Genomes (B10K) Project - Family phase.</title>
        <authorList>
            <person name="Zhang G."/>
        </authorList>
    </citation>
    <scope>NUCLEOTIDE SEQUENCE [LARGE SCALE GENOMIC DNA]</scope>
    <source>
        <strain evidence="10">B10K-DU-001-70</strain>
        <tissue evidence="10">Muscle</tissue>
    </source>
</reference>
<evidence type="ECO:0000313" key="11">
    <source>
        <dbReference type="Proteomes" id="UP000557268"/>
    </source>
</evidence>
<gene>
    <name evidence="10" type="primary">Chga</name>
    <name evidence="10" type="ORF">HYLPRA_R07967</name>
</gene>
<dbReference type="AlphaFoldDB" id="A0A7K5VW57"/>
<feature type="compositionally biased region" description="Basic and acidic residues" evidence="8">
    <location>
        <begin position="398"/>
        <end position="412"/>
    </location>
</feature>
<evidence type="ECO:0000256" key="4">
    <source>
        <dbReference type="ARBA" id="ARBA00022525"/>
    </source>
</evidence>
<dbReference type="InterPro" id="IPR001819">
    <property type="entry name" value="Chromogranin_AB"/>
</dbReference>
<evidence type="ECO:0000256" key="1">
    <source>
        <dbReference type="ARBA" id="ARBA00004398"/>
    </source>
</evidence>
<keyword evidence="5" id="KW-1015">Disulfide bond</keyword>
<keyword evidence="9" id="KW-0732">Signal</keyword>
<dbReference type="GO" id="GO:0005615">
    <property type="term" value="C:extracellular space"/>
    <property type="evidence" value="ECO:0007669"/>
    <property type="project" value="TreeGrafter"/>
</dbReference>
<dbReference type="GO" id="GO:0086030">
    <property type="term" value="P:adenylate cyclase-activating adrenergic receptor signaling pathway involved in cardiac muscle relaxation"/>
    <property type="evidence" value="ECO:0007669"/>
    <property type="project" value="TreeGrafter"/>
</dbReference>
<evidence type="ECO:0000256" key="5">
    <source>
        <dbReference type="ARBA" id="ARBA00023157"/>
    </source>
</evidence>
<feature type="compositionally biased region" description="Acidic residues" evidence="8">
    <location>
        <begin position="297"/>
        <end position="306"/>
    </location>
</feature>
<dbReference type="InterPro" id="IPR018054">
    <property type="entry name" value="Chromogranin_CS"/>
</dbReference>
<dbReference type="GO" id="GO:0046676">
    <property type="term" value="P:negative regulation of insulin secretion"/>
    <property type="evidence" value="ECO:0007669"/>
    <property type="project" value="TreeGrafter"/>
</dbReference>
<name>A0A7K5VW57_9SYLV</name>
<feature type="compositionally biased region" description="Basic and acidic residues" evidence="8">
    <location>
        <begin position="329"/>
        <end position="360"/>
    </location>
</feature>
<feature type="signal peptide" evidence="9">
    <location>
        <begin position="1"/>
        <end position="15"/>
    </location>
</feature>
<dbReference type="GO" id="GO:0030133">
    <property type="term" value="C:transport vesicle"/>
    <property type="evidence" value="ECO:0007669"/>
    <property type="project" value="UniProtKB-SubCell"/>
</dbReference>
<accession>A0A7K5VW57</accession>
<keyword evidence="6" id="KW-0968">Cytoplasmic vesicle</keyword>
<dbReference type="PROSITE" id="PS00423">
    <property type="entry name" value="GRANINS_2"/>
    <property type="match status" value="1"/>
</dbReference>
<feature type="compositionally biased region" description="Basic and acidic residues" evidence="8">
    <location>
        <begin position="423"/>
        <end position="439"/>
    </location>
</feature>
<comment type="similarity">
    <text evidence="3">Belongs to the chromogranin/secretogranin protein family.</text>
</comment>
<dbReference type="EMBL" id="VYXD01000221">
    <property type="protein sequence ID" value="NWU32948.1"/>
    <property type="molecule type" value="Genomic_DNA"/>
</dbReference>